<evidence type="ECO:0000256" key="1">
    <source>
        <dbReference type="SAM" id="MobiDB-lite"/>
    </source>
</evidence>
<feature type="region of interest" description="Disordered" evidence="1">
    <location>
        <begin position="133"/>
        <end position="169"/>
    </location>
</feature>
<protein>
    <submittedName>
        <fullName evidence="2">Uncharacterized protein</fullName>
    </submittedName>
</protein>
<dbReference type="Proteomes" id="UP000737171">
    <property type="component" value="Unassembled WGS sequence"/>
</dbReference>
<accession>A0ABX2EHW0</accession>
<dbReference type="EMBL" id="JABRWJ010000004">
    <property type="protein sequence ID" value="NRF68210.1"/>
    <property type="molecule type" value="Genomic_DNA"/>
</dbReference>
<keyword evidence="3" id="KW-1185">Reference proteome</keyword>
<name>A0ABX2EHW0_9BURK</name>
<evidence type="ECO:0000313" key="3">
    <source>
        <dbReference type="Proteomes" id="UP000737171"/>
    </source>
</evidence>
<gene>
    <name evidence="2" type="ORF">HLB44_14550</name>
</gene>
<organism evidence="2 3">
    <name type="scientific">Pseudaquabacterium terrae</name>
    <dbReference type="NCBI Taxonomy" id="2732868"/>
    <lineage>
        <taxon>Bacteria</taxon>
        <taxon>Pseudomonadati</taxon>
        <taxon>Pseudomonadota</taxon>
        <taxon>Betaproteobacteria</taxon>
        <taxon>Burkholderiales</taxon>
        <taxon>Sphaerotilaceae</taxon>
        <taxon>Pseudaquabacterium</taxon>
    </lineage>
</organism>
<sequence>MDKQSPPTSFGVFKPVGHVLIQFANLRDLEGAAEAIERLGVPLADIVMYTPRQMIEQIDKEMAAASGFAAIGQEINLSKAHRAAAEMGRHWLLVAAPGQEQAQQIADTAHAWRAERGQYYGRFIIEELIEHPDDLPQVAESPDRGLDSQSPSGTEEERMVRHETAHARR</sequence>
<proteinExistence type="predicted"/>
<comment type="caution">
    <text evidence="2">The sequence shown here is derived from an EMBL/GenBank/DDBJ whole genome shotgun (WGS) entry which is preliminary data.</text>
</comment>
<evidence type="ECO:0000313" key="2">
    <source>
        <dbReference type="EMBL" id="NRF68210.1"/>
    </source>
</evidence>
<feature type="compositionally biased region" description="Basic and acidic residues" evidence="1">
    <location>
        <begin position="155"/>
        <end position="169"/>
    </location>
</feature>
<reference evidence="2 3" key="1">
    <citation type="submission" date="2020-05" db="EMBL/GenBank/DDBJ databases">
        <title>Aquincola sp. isolate from soil.</title>
        <authorList>
            <person name="Han J."/>
            <person name="Kim D.-U."/>
        </authorList>
    </citation>
    <scope>NUCLEOTIDE SEQUENCE [LARGE SCALE GENOMIC DNA]</scope>
    <source>
        <strain evidence="2 3">S2</strain>
    </source>
</reference>